<accession>A0A2P6QB68</accession>
<gene>
    <name evidence="6" type="ORF">RchiOBHm_Chr5g0035231</name>
</gene>
<comment type="catalytic activity">
    <reaction evidence="4">
        <text>NAD(+) + H2O = ADP-D-ribose + nicotinamide + H(+)</text>
        <dbReference type="Rhea" id="RHEA:16301"/>
        <dbReference type="ChEBI" id="CHEBI:15377"/>
        <dbReference type="ChEBI" id="CHEBI:15378"/>
        <dbReference type="ChEBI" id="CHEBI:17154"/>
        <dbReference type="ChEBI" id="CHEBI:57540"/>
        <dbReference type="ChEBI" id="CHEBI:57967"/>
        <dbReference type="EC" id="3.2.2.6"/>
    </reaction>
    <physiologicalReaction direction="left-to-right" evidence="4">
        <dbReference type="Rhea" id="RHEA:16302"/>
    </physiologicalReaction>
</comment>
<dbReference type="STRING" id="74649.A0A2P6QB68"/>
<evidence type="ECO:0000313" key="7">
    <source>
        <dbReference type="Proteomes" id="UP000238479"/>
    </source>
</evidence>
<dbReference type="PANTHER" id="PTHR32009:SF39">
    <property type="entry name" value="TIR DOMAIN-CONTAINING PROTEIN"/>
    <property type="match status" value="1"/>
</dbReference>
<reference evidence="6 7" key="1">
    <citation type="journal article" date="2018" name="Nat. Genet.">
        <title>The Rosa genome provides new insights in the design of modern roses.</title>
        <authorList>
            <person name="Bendahmane M."/>
        </authorList>
    </citation>
    <scope>NUCLEOTIDE SEQUENCE [LARGE SCALE GENOMIC DNA]</scope>
    <source>
        <strain evidence="7">cv. Old Blush</strain>
    </source>
</reference>
<comment type="caution">
    <text evidence="6">The sequence shown here is derived from an EMBL/GenBank/DDBJ whole genome shotgun (WGS) entry which is preliminary data.</text>
</comment>
<evidence type="ECO:0000256" key="1">
    <source>
        <dbReference type="ARBA" id="ARBA00011982"/>
    </source>
</evidence>
<evidence type="ECO:0000256" key="4">
    <source>
        <dbReference type="ARBA" id="ARBA00047304"/>
    </source>
</evidence>
<dbReference type="EC" id="3.2.2.6" evidence="1"/>
<keyword evidence="7" id="KW-1185">Reference proteome</keyword>
<sequence length="494" mass="56940">MPKHLHSELQHDTKPPYPCSFWGAVSTVNLREEELIQDVVKVIWSKLHPCTSKSAINNVSSIPSSSSSFCRPKHDVFLSFRGADTRAFMGHLHAALIHRGISTFRDDKDLEKGKSIPKELDKAIEGSKVCVVIVSPDYASSKWCLNELLKILECAFEDSSLPQHHEKAHNLESRYKISKWKASLQNKEDISNHNKRKMVKLSLTVNYDGEWASPVYTGDKTKEIVISDDSTPDELLDQIHSFVGVDPKQNESNTDDNQRIFIGKSLSSSTGFKNPLRNACERRMNEVRVLVNYDGEWVNSTYVGGQTKGIVISEDIAYQGLVERVYGVVGVDPHEYKLILKTRYESKFPTQPVEIINDDDLAFFIKENLSRDISSRIPLCTTLERRSFPYGRVESSENSNTAHINRFGTYHSYFHGWTPDPVPYLQQPFYQQQQPSYQQTWTWQPYYKPSYQQLQWGYQQPHHSYMPPQSSCQQPPEIFWHHYQPHTYPPTSYQ</sequence>
<dbReference type="InterPro" id="IPR000157">
    <property type="entry name" value="TIR_dom"/>
</dbReference>
<proteinExistence type="predicted"/>
<name>A0A2P6QB68_ROSCH</name>
<evidence type="ECO:0000256" key="3">
    <source>
        <dbReference type="ARBA" id="ARBA00023027"/>
    </source>
</evidence>
<dbReference type="PANTHER" id="PTHR32009">
    <property type="entry name" value="TMV RESISTANCE PROTEIN N-LIKE"/>
    <property type="match status" value="1"/>
</dbReference>
<feature type="domain" description="TIR" evidence="5">
    <location>
        <begin position="72"/>
        <end position="198"/>
    </location>
</feature>
<evidence type="ECO:0000259" key="5">
    <source>
        <dbReference type="PROSITE" id="PS50104"/>
    </source>
</evidence>
<dbReference type="AlphaFoldDB" id="A0A2P6QB68"/>
<dbReference type="SMART" id="SM00255">
    <property type="entry name" value="TIR"/>
    <property type="match status" value="1"/>
</dbReference>
<keyword evidence="2" id="KW-0378">Hydrolase</keyword>
<dbReference type="GO" id="GO:0007165">
    <property type="term" value="P:signal transduction"/>
    <property type="evidence" value="ECO:0007669"/>
    <property type="project" value="InterPro"/>
</dbReference>
<dbReference type="Gene3D" id="3.40.50.10140">
    <property type="entry name" value="Toll/interleukin-1 receptor homology (TIR) domain"/>
    <property type="match status" value="1"/>
</dbReference>
<dbReference type="OrthoDB" id="1081807at2759"/>
<dbReference type="PROSITE" id="PS50104">
    <property type="entry name" value="TIR"/>
    <property type="match status" value="1"/>
</dbReference>
<dbReference type="EMBL" id="PDCK01000043">
    <property type="protein sequence ID" value="PRQ31414.1"/>
    <property type="molecule type" value="Genomic_DNA"/>
</dbReference>
<dbReference type="GO" id="GO:0061809">
    <property type="term" value="F:NAD+ nucleosidase activity, cyclic ADP-ribose generating"/>
    <property type="evidence" value="ECO:0007669"/>
    <property type="project" value="UniProtKB-EC"/>
</dbReference>
<dbReference type="SUPFAM" id="SSF52200">
    <property type="entry name" value="Toll/Interleukin receptor TIR domain"/>
    <property type="match status" value="1"/>
</dbReference>
<organism evidence="6 7">
    <name type="scientific">Rosa chinensis</name>
    <name type="common">China rose</name>
    <dbReference type="NCBI Taxonomy" id="74649"/>
    <lineage>
        <taxon>Eukaryota</taxon>
        <taxon>Viridiplantae</taxon>
        <taxon>Streptophyta</taxon>
        <taxon>Embryophyta</taxon>
        <taxon>Tracheophyta</taxon>
        <taxon>Spermatophyta</taxon>
        <taxon>Magnoliopsida</taxon>
        <taxon>eudicotyledons</taxon>
        <taxon>Gunneridae</taxon>
        <taxon>Pentapetalae</taxon>
        <taxon>rosids</taxon>
        <taxon>fabids</taxon>
        <taxon>Rosales</taxon>
        <taxon>Rosaceae</taxon>
        <taxon>Rosoideae</taxon>
        <taxon>Rosoideae incertae sedis</taxon>
        <taxon>Rosa</taxon>
    </lineage>
</organism>
<dbReference type="Proteomes" id="UP000238479">
    <property type="component" value="Chromosome 5"/>
</dbReference>
<protein>
    <recommendedName>
        <fullName evidence="1">ADP-ribosyl cyclase/cyclic ADP-ribose hydrolase</fullName>
        <ecNumber evidence="1">3.2.2.6</ecNumber>
    </recommendedName>
</protein>
<evidence type="ECO:0000313" key="6">
    <source>
        <dbReference type="EMBL" id="PRQ31414.1"/>
    </source>
</evidence>
<dbReference type="Pfam" id="PF01582">
    <property type="entry name" value="TIR"/>
    <property type="match status" value="1"/>
</dbReference>
<keyword evidence="3" id="KW-0520">NAD</keyword>
<evidence type="ECO:0000256" key="2">
    <source>
        <dbReference type="ARBA" id="ARBA00022801"/>
    </source>
</evidence>
<dbReference type="Gramene" id="PRQ31414">
    <property type="protein sequence ID" value="PRQ31414"/>
    <property type="gene ID" value="RchiOBHm_Chr5g0035231"/>
</dbReference>
<dbReference type="InterPro" id="IPR035897">
    <property type="entry name" value="Toll_tir_struct_dom_sf"/>
</dbReference>